<evidence type="ECO:0000256" key="2">
    <source>
        <dbReference type="ARBA" id="ARBA00012513"/>
    </source>
</evidence>
<keyword evidence="7" id="KW-0732">Signal</keyword>
<organism evidence="20 21">
    <name type="scientific">Nyssa sinensis</name>
    <dbReference type="NCBI Taxonomy" id="561372"/>
    <lineage>
        <taxon>Eukaryota</taxon>
        <taxon>Viridiplantae</taxon>
        <taxon>Streptophyta</taxon>
        <taxon>Embryophyta</taxon>
        <taxon>Tracheophyta</taxon>
        <taxon>Spermatophyta</taxon>
        <taxon>Magnoliopsida</taxon>
        <taxon>eudicotyledons</taxon>
        <taxon>Gunneridae</taxon>
        <taxon>Pentapetalae</taxon>
        <taxon>asterids</taxon>
        <taxon>Cornales</taxon>
        <taxon>Nyssaceae</taxon>
        <taxon>Nyssa</taxon>
    </lineage>
</organism>
<evidence type="ECO:0000256" key="17">
    <source>
        <dbReference type="ARBA" id="ARBA00048679"/>
    </source>
</evidence>
<keyword evidence="4" id="KW-0245">EGF-like domain</keyword>
<dbReference type="SUPFAM" id="SSF51110">
    <property type="entry name" value="alpha-D-mannose-specific plant lectins"/>
    <property type="match status" value="1"/>
</dbReference>
<keyword evidence="15" id="KW-0325">Glycoprotein</keyword>
<evidence type="ECO:0000259" key="19">
    <source>
        <dbReference type="PROSITE" id="PS50927"/>
    </source>
</evidence>
<dbReference type="PROSITE" id="PS50927">
    <property type="entry name" value="BULB_LECTIN"/>
    <property type="match status" value="1"/>
</dbReference>
<dbReference type="EMBL" id="CM018043">
    <property type="protein sequence ID" value="KAA8531032.1"/>
    <property type="molecule type" value="Genomic_DNA"/>
</dbReference>
<proteinExistence type="predicted"/>
<evidence type="ECO:0000256" key="4">
    <source>
        <dbReference type="ARBA" id="ARBA00022536"/>
    </source>
</evidence>
<dbReference type="InterPro" id="IPR000719">
    <property type="entry name" value="Prot_kinase_dom"/>
</dbReference>
<keyword evidence="6" id="KW-0812">Transmembrane</keyword>
<protein>
    <recommendedName>
        <fullName evidence="2">non-specific serine/threonine protein kinase</fullName>
        <ecNumber evidence="2">2.7.11.1</ecNumber>
    </recommendedName>
</protein>
<dbReference type="InterPro" id="IPR001480">
    <property type="entry name" value="Bulb-type_lectin_dom"/>
</dbReference>
<evidence type="ECO:0000256" key="6">
    <source>
        <dbReference type="ARBA" id="ARBA00022692"/>
    </source>
</evidence>
<comment type="catalytic activity">
    <reaction evidence="16">
        <text>L-threonyl-[protein] + ATP = O-phospho-L-threonyl-[protein] + ADP + H(+)</text>
        <dbReference type="Rhea" id="RHEA:46608"/>
        <dbReference type="Rhea" id="RHEA-COMP:11060"/>
        <dbReference type="Rhea" id="RHEA-COMP:11605"/>
        <dbReference type="ChEBI" id="CHEBI:15378"/>
        <dbReference type="ChEBI" id="CHEBI:30013"/>
        <dbReference type="ChEBI" id="CHEBI:30616"/>
        <dbReference type="ChEBI" id="CHEBI:61977"/>
        <dbReference type="ChEBI" id="CHEBI:456216"/>
        <dbReference type="EC" id="2.7.11.1"/>
    </reaction>
</comment>
<dbReference type="Gene3D" id="3.30.200.20">
    <property type="entry name" value="Phosphorylase Kinase, domain 1"/>
    <property type="match status" value="1"/>
</dbReference>
<comment type="subcellular location">
    <subcellularLocation>
        <location evidence="1">Membrane</location>
        <topology evidence="1">Single-pass type I membrane protein</topology>
    </subcellularLocation>
</comment>
<evidence type="ECO:0000256" key="12">
    <source>
        <dbReference type="ARBA" id="ARBA00023136"/>
    </source>
</evidence>
<dbReference type="Gene3D" id="1.10.510.10">
    <property type="entry name" value="Transferase(Phosphotransferase) domain 1"/>
    <property type="match status" value="1"/>
</dbReference>
<dbReference type="Proteomes" id="UP000325577">
    <property type="component" value="Linkage Group LG2"/>
</dbReference>
<dbReference type="GO" id="GO:0005524">
    <property type="term" value="F:ATP binding"/>
    <property type="evidence" value="ECO:0007669"/>
    <property type="project" value="UniProtKB-KW"/>
</dbReference>
<sequence>MQSDGHLVQYLVNTPDTATYSYWASGTAGVGENVTLNFADDGLLYLLNSNVSVKNISRGGFPKDGRINLMKIDMDVARVLIYRNHVWAYKKISENGNVELCEEVAPRLFTYAELEQVTNGFKEDVDKGAFGIVYKGTIPKNQKVVAMKRLEKVLVEGEREFQTEMKVIEKTHHHNLVRLLGYCLDGPNRLLVYEYMSNGSLADILLTADNQPSWDEGVRIARDIARGILYLHEECETQIIHCDIKPQNIPLDECRCAKISDFELSKLLKQDQNNTFIGIRGTRSYVAPEWHRKLLVTVKADI</sequence>
<name>A0A5J5AMN1_9ASTE</name>
<dbReference type="SUPFAM" id="SSF56112">
    <property type="entry name" value="Protein kinase-like (PK-like)"/>
    <property type="match status" value="1"/>
</dbReference>
<gene>
    <name evidence="20" type="ORF">F0562_005741</name>
</gene>
<comment type="catalytic activity">
    <reaction evidence="17">
        <text>L-seryl-[protein] + ATP = O-phospho-L-seryl-[protein] + ADP + H(+)</text>
        <dbReference type="Rhea" id="RHEA:17989"/>
        <dbReference type="Rhea" id="RHEA-COMP:9863"/>
        <dbReference type="Rhea" id="RHEA-COMP:11604"/>
        <dbReference type="ChEBI" id="CHEBI:15378"/>
        <dbReference type="ChEBI" id="CHEBI:29999"/>
        <dbReference type="ChEBI" id="CHEBI:30616"/>
        <dbReference type="ChEBI" id="CHEBI:83421"/>
        <dbReference type="ChEBI" id="CHEBI:456216"/>
        <dbReference type="EC" id="2.7.11.1"/>
    </reaction>
</comment>
<evidence type="ECO:0000259" key="18">
    <source>
        <dbReference type="PROSITE" id="PS50011"/>
    </source>
</evidence>
<dbReference type="PROSITE" id="PS50011">
    <property type="entry name" value="PROTEIN_KINASE_DOM"/>
    <property type="match status" value="1"/>
</dbReference>
<dbReference type="PANTHER" id="PTHR47976:SF7">
    <property type="entry name" value="RECEPTOR-LIKE SERINE_THREONINE-PROTEIN KINASE"/>
    <property type="match status" value="1"/>
</dbReference>
<reference evidence="20 21" key="1">
    <citation type="submission" date="2019-09" db="EMBL/GenBank/DDBJ databases">
        <title>A chromosome-level genome assembly of the Chinese tupelo Nyssa sinensis.</title>
        <authorList>
            <person name="Yang X."/>
            <person name="Kang M."/>
            <person name="Yang Y."/>
            <person name="Xiong H."/>
            <person name="Wang M."/>
            <person name="Zhang Z."/>
            <person name="Wang Z."/>
            <person name="Wu H."/>
            <person name="Ma T."/>
            <person name="Liu J."/>
            <person name="Xi Z."/>
        </authorList>
    </citation>
    <scope>NUCLEOTIDE SEQUENCE [LARGE SCALE GENOMIC DNA]</scope>
    <source>
        <strain evidence="20">J267</strain>
        <tissue evidence="20">Leaf</tissue>
    </source>
</reference>
<evidence type="ECO:0000256" key="15">
    <source>
        <dbReference type="ARBA" id="ARBA00023180"/>
    </source>
</evidence>
<dbReference type="GO" id="GO:0016020">
    <property type="term" value="C:membrane"/>
    <property type="evidence" value="ECO:0007669"/>
    <property type="project" value="UniProtKB-SubCell"/>
</dbReference>
<keyword evidence="13" id="KW-1015">Disulfide bond</keyword>
<dbReference type="EC" id="2.7.11.1" evidence="2"/>
<keyword evidence="14" id="KW-0675">Receptor</keyword>
<dbReference type="SMART" id="SM00220">
    <property type="entry name" value="S_TKc"/>
    <property type="match status" value="1"/>
</dbReference>
<evidence type="ECO:0000256" key="14">
    <source>
        <dbReference type="ARBA" id="ARBA00023170"/>
    </source>
</evidence>
<dbReference type="AlphaFoldDB" id="A0A5J5AMN1"/>
<evidence type="ECO:0000256" key="11">
    <source>
        <dbReference type="ARBA" id="ARBA00022989"/>
    </source>
</evidence>
<keyword evidence="21" id="KW-1185">Reference proteome</keyword>
<keyword evidence="3" id="KW-0723">Serine/threonine-protein kinase</keyword>
<feature type="domain" description="Bulb-type lectin" evidence="19">
    <location>
        <begin position="1"/>
        <end position="59"/>
    </location>
</feature>
<dbReference type="InterPro" id="IPR036426">
    <property type="entry name" value="Bulb-type_lectin_dom_sf"/>
</dbReference>
<dbReference type="Gene3D" id="2.90.10.10">
    <property type="entry name" value="Bulb-type lectin domain"/>
    <property type="match status" value="1"/>
</dbReference>
<dbReference type="InterPro" id="IPR051343">
    <property type="entry name" value="G-type_lectin_kinases/EP1-like"/>
</dbReference>
<keyword evidence="12" id="KW-0472">Membrane</keyword>
<evidence type="ECO:0000256" key="16">
    <source>
        <dbReference type="ARBA" id="ARBA00047899"/>
    </source>
</evidence>
<keyword evidence="9" id="KW-0418">Kinase</keyword>
<evidence type="ECO:0000256" key="10">
    <source>
        <dbReference type="ARBA" id="ARBA00022840"/>
    </source>
</evidence>
<evidence type="ECO:0000256" key="7">
    <source>
        <dbReference type="ARBA" id="ARBA00022729"/>
    </source>
</evidence>
<feature type="domain" description="Protein kinase" evidence="18">
    <location>
        <begin position="119"/>
        <end position="302"/>
    </location>
</feature>
<evidence type="ECO:0000313" key="20">
    <source>
        <dbReference type="EMBL" id="KAA8531032.1"/>
    </source>
</evidence>
<evidence type="ECO:0000256" key="1">
    <source>
        <dbReference type="ARBA" id="ARBA00004479"/>
    </source>
</evidence>
<keyword evidence="10" id="KW-0067">ATP-binding</keyword>
<evidence type="ECO:0000313" key="21">
    <source>
        <dbReference type="Proteomes" id="UP000325577"/>
    </source>
</evidence>
<dbReference type="Pfam" id="PF00069">
    <property type="entry name" value="Pkinase"/>
    <property type="match status" value="1"/>
</dbReference>
<dbReference type="OrthoDB" id="5857966at2759"/>
<evidence type="ECO:0000256" key="8">
    <source>
        <dbReference type="ARBA" id="ARBA00022741"/>
    </source>
</evidence>
<dbReference type="FunFam" id="3.30.200.20:FF:000059">
    <property type="entry name" value="S-receptor-like serine/threonine-protein kinase"/>
    <property type="match status" value="1"/>
</dbReference>
<evidence type="ECO:0000256" key="5">
    <source>
        <dbReference type="ARBA" id="ARBA00022679"/>
    </source>
</evidence>
<dbReference type="InterPro" id="IPR011009">
    <property type="entry name" value="Kinase-like_dom_sf"/>
</dbReference>
<accession>A0A5J5AMN1</accession>
<evidence type="ECO:0000256" key="3">
    <source>
        <dbReference type="ARBA" id="ARBA00022527"/>
    </source>
</evidence>
<keyword evidence="8" id="KW-0547">Nucleotide-binding</keyword>
<dbReference type="GO" id="GO:0004674">
    <property type="term" value="F:protein serine/threonine kinase activity"/>
    <property type="evidence" value="ECO:0007669"/>
    <property type="project" value="UniProtKB-KW"/>
</dbReference>
<evidence type="ECO:0000256" key="13">
    <source>
        <dbReference type="ARBA" id="ARBA00023157"/>
    </source>
</evidence>
<dbReference type="PANTHER" id="PTHR47976">
    <property type="entry name" value="G-TYPE LECTIN S-RECEPTOR-LIKE SERINE/THREONINE-PROTEIN KINASE SD2-5"/>
    <property type="match status" value="1"/>
</dbReference>
<evidence type="ECO:0000256" key="9">
    <source>
        <dbReference type="ARBA" id="ARBA00022777"/>
    </source>
</evidence>
<keyword evidence="5" id="KW-0808">Transferase</keyword>
<keyword evidence="11" id="KW-1133">Transmembrane helix</keyword>